<accession>A0ABP9YD05</accession>
<reference evidence="5 6" key="1">
    <citation type="submission" date="2024-04" db="EMBL/GenBank/DDBJ databases">
        <title>genome sequences of Mucor flavus KT1a and Helicostylum pulchrum KT1b strains isolation_sourced from the surface of a dry-aged beef.</title>
        <authorList>
            <person name="Toyotome T."/>
            <person name="Hosono M."/>
            <person name="Torimaru M."/>
            <person name="Fukuda K."/>
            <person name="Mikami N."/>
        </authorList>
    </citation>
    <scope>NUCLEOTIDE SEQUENCE [LARGE SCALE GENOMIC DNA]</scope>
    <source>
        <strain evidence="5 6">KT1b</strain>
    </source>
</reference>
<comment type="caution">
    <text evidence="5">The sequence shown here is derived from an EMBL/GenBank/DDBJ whole genome shotgun (WGS) entry which is preliminary data.</text>
</comment>
<feature type="transmembrane region" description="Helical" evidence="3">
    <location>
        <begin position="613"/>
        <end position="630"/>
    </location>
</feature>
<feature type="transmembrane region" description="Helical" evidence="3">
    <location>
        <begin position="523"/>
        <end position="545"/>
    </location>
</feature>
<feature type="compositionally biased region" description="Polar residues" evidence="2">
    <location>
        <begin position="21"/>
        <end position="31"/>
    </location>
</feature>
<evidence type="ECO:0000256" key="1">
    <source>
        <dbReference type="ARBA" id="ARBA00034125"/>
    </source>
</evidence>
<evidence type="ECO:0000256" key="2">
    <source>
        <dbReference type="SAM" id="MobiDB-lite"/>
    </source>
</evidence>
<evidence type="ECO:0000259" key="4">
    <source>
        <dbReference type="Pfam" id="PF06738"/>
    </source>
</evidence>
<keyword evidence="3" id="KW-0472">Membrane</keyword>
<feature type="compositionally biased region" description="Basic residues" evidence="2">
    <location>
        <begin position="212"/>
        <end position="234"/>
    </location>
</feature>
<organism evidence="5 6">
    <name type="scientific">Helicostylum pulchrum</name>
    <dbReference type="NCBI Taxonomy" id="562976"/>
    <lineage>
        <taxon>Eukaryota</taxon>
        <taxon>Fungi</taxon>
        <taxon>Fungi incertae sedis</taxon>
        <taxon>Mucoromycota</taxon>
        <taxon>Mucoromycotina</taxon>
        <taxon>Mucoromycetes</taxon>
        <taxon>Mucorales</taxon>
        <taxon>Mucorineae</taxon>
        <taxon>Mucoraceae</taxon>
        <taxon>Helicostylum</taxon>
    </lineage>
</organism>
<feature type="transmembrane region" description="Helical" evidence="3">
    <location>
        <begin position="448"/>
        <end position="468"/>
    </location>
</feature>
<keyword evidence="3" id="KW-1133">Transmembrane helix</keyword>
<feature type="transmembrane region" description="Helical" evidence="3">
    <location>
        <begin position="552"/>
        <end position="573"/>
    </location>
</feature>
<dbReference type="Proteomes" id="UP001476247">
    <property type="component" value="Unassembled WGS sequence"/>
</dbReference>
<evidence type="ECO:0000313" key="5">
    <source>
        <dbReference type="EMBL" id="GAA5804842.1"/>
    </source>
</evidence>
<feature type="transmembrane region" description="Helical" evidence="3">
    <location>
        <begin position="474"/>
        <end position="490"/>
    </location>
</feature>
<dbReference type="EMBL" id="BAABUJ010000039">
    <property type="protein sequence ID" value="GAA5804842.1"/>
    <property type="molecule type" value="Genomic_DNA"/>
</dbReference>
<feature type="region of interest" description="Disordered" evidence="2">
    <location>
        <begin position="141"/>
        <end position="275"/>
    </location>
</feature>
<feature type="transmembrane region" description="Helical" evidence="3">
    <location>
        <begin position="660"/>
        <end position="680"/>
    </location>
</feature>
<gene>
    <name evidence="5" type="ORF">HPULCUR_010350</name>
</gene>
<evidence type="ECO:0000256" key="3">
    <source>
        <dbReference type="SAM" id="Phobius"/>
    </source>
</evidence>
<dbReference type="PANTHER" id="PTHR31082:SF4">
    <property type="entry name" value="PHEROMONE-REGULATED MEMBRANE PROTEIN 10"/>
    <property type="match status" value="1"/>
</dbReference>
<name>A0ABP9YD05_9FUNG</name>
<feature type="domain" description="Threonine/serine exporter-like N-terminal" evidence="4">
    <location>
        <begin position="344"/>
        <end position="579"/>
    </location>
</feature>
<dbReference type="InterPro" id="IPR010619">
    <property type="entry name" value="ThrE-like_N"/>
</dbReference>
<feature type="transmembrane region" description="Helical" evidence="3">
    <location>
        <begin position="637"/>
        <end position="654"/>
    </location>
</feature>
<feature type="compositionally biased region" description="Low complexity" evidence="2">
    <location>
        <begin position="175"/>
        <end position="193"/>
    </location>
</feature>
<dbReference type="Pfam" id="PF06738">
    <property type="entry name" value="ThrE"/>
    <property type="match status" value="1"/>
</dbReference>
<sequence>MGDSEHPLSPPKFPTEENNSRPRSTSVQSRRSWPLVPALEVTGSSHSNLFQPVRSPIIDQDETPSIDSESSISSEFDKEKDLDYQDVNNVDQEDTTRRSSHGPRRDSAGTLVEAALDQAEARDRHVRFQDHIAEAGSLVERMLSTSTRRPSSNTHRPSTTIDECNEFDLGSLERQQSQQSPNPTSLTSSTNPPVGGSVLASLMKLESQRRQPSVKRKKTIKRKKDTKRAPKIKKPSSMYNLKAESSFDALTPSFPAKNGTAEPAAKRPNMTHRPTSWLSTLTNSNHLVPSLQKRKMASSINMSRRSSMDSMITTASQFEPITLEDRIRITFEIANILQKQEFLRKLVKCLMLYGAPAHRLEYILREVSRTLGVDAEYVYIPNVMFLTFFDQTTHTTETHFIRSPQLFDMHKLGEIYRLEKLVSHGEVSVDEALEFIDRVSNEPVFYPVWLNPFIYATASFCGCVMFYGGQFKEGGLSAAMAIFFAFYELFSGRYMSFQPIWEITICIFIGFVSRAVWRYGFCFTPVAFASFIVILPGYSMAVSIIELVSRQLVSGVVRMVYAIIYSFLLGYGIEMGSELFGTIDPESVKAQSQATACKAAYSSNTCVTIISQWYYFLTVPLFAVSYCVYLRARPPRWPIMIFVASSGFITNYVLACYANAPSQVLQVVPAFVVGLIGNLWTKFTGQMSLDAVILGIFYMVPGSLGLKAALGFFGSTAREGEFANQGASFALSMIETSIEIASSILQVANEKNEAEIRDIVVELSDLIENNYNGKSLNVYKGDWKRKIKAVAKAMAYRLIEANKDCFDTLNFENSECSSTSKSTNSNYKLTKLEKEHVIDLYNSIPTSGKWKLSTGKVVDDQMKQLAEESIYEHPVHSLILDPNDFIWKQYFTVAELNEIRQHRAPQLPNIPDDLKEYLNSYDQKWTTAKELYFFADSLKHDPVLEFDKKWMRESIVRMSELFLENNVLELNDFSEADLLHDVWPFLYRAFKNKGAKVSLGERASGAVALARNEHRGLEAREKRPRKAIGAKLDIIFKIGYDEHGSCEVGKNDVTVADDKYLNDGLIKLPKTLRDMMALLVQKGPQKINSLLTVGFLVMGLCMELVVMDIPVGEHITRITKTARFEFPSSIETIAIDFLPLLEITWKGKQAMKMVHKIMNDRKRKNTELIVNSSDIVPSLAYSFYRKSAAFM</sequence>
<evidence type="ECO:0000313" key="6">
    <source>
        <dbReference type="Proteomes" id="UP001476247"/>
    </source>
</evidence>
<comment type="similarity">
    <text evidence="1">Belongs to the ThrE exporter (TC 2.A.79) family.</text>
</comment>
<keyword evidence="6" id="KW-1185">Reference proteome</keyword>
<feature type="region of interest" description="Disordered" evidence="2">
    <location>
        <begin position="1"/>
        <end position="110"/>
    </location>
</feature>
<protein>
    <recommendedName>
        <fullName evidence="4">Threonine/serine exporter-like N-terminal domain-containing protein</fullName>
    </recommendedName>
</protein>
<proteinExistence type="inferred from homology"/>
<feature type="compositionally biased region" description="Low complexity" evidence="2">
    <location>
        <begin position="65"/>
        <end position="74"/>
    </location>
</feature>
<feature type="compositionally biased region" description="Polar residues" evidence="2">
    <location>
        <begin position="143"/>
        <end position="162"/>
    </location>
</feature>
<dbReference type="PANTHER" id="PTHR31082">
    <property type="entry name" value="PHEROMONE-REGULATED MEMBRANE PROTEIN 10"/>
    <property type="match status" value="1"/>
</dbReference>
<feature type="transmembrane region" description="Helical" evidence="3">
    <location>
        <begin position="692"/>
        <end position="713"/>
    </location>
</feature>
<dbReference type="InterPro" id="IPR051361">
    <property type="entry name" value="ThrE/Ser_Exporter"/>
</dbReference>
<keyword evidence="3" id="KW-0812">Transmembrane</keyword>